<dbReference type="Proteomes" id="UP000038045">
    <property type="component" value="Unplaced"/>
</dbReference>
<protein>
    <submittedName>
        <fullName evidence="3">Uncharacterized protein</fullName>
    </submittedName>
</protein>
<feature type="chain" id="PRO_5005891424" evidence="1">
    <location>
        <begin position="22"/>
        <end position="159"/>
    </location>
</feature>
<keyword evidence="2" id="KW-1185">Reference proteome</keyword>
<proteinExistence type="predicted"/>
<dbReference type="InterPro" id="IPR038479">
    <property type="entry name" value="Transthyretin-like_sf"/>
</dbReference>
<reference evidence="3" key="1">
    <citation type="submission" date="2017-02" db="UniProtKB">
        <authorList>
            <consortium name="WormBaseParasite"/>
        </authorList>
    </citation>
    <scope>IDENTIFICATION</scope>
</reference>
<sequence length="159" mass="18499">MKQILLLIALISCVPFYFINAEDDEKRCWTDTYDVVIYGQFYCNGVPYKPYRVSLVEYSGNWGHNKIIRENIQPLQGANKIYHHRQKQINPNTTFSVSMEVMHSCNKPRHRFCPYLFRIPIPTSYIDCHSDNTVAYSFSINLNSGNYRGRNDCAGPFGK</sequence>
<name>A0A0N4Z8G6_PARTI</name>
<evidence type="ECO:0000313" key="2">
    <source>
        <dbReference type="Proteomes" id="UP000038045"/>
    </source>
</evidence>
<organism evidence="2 3">
    <name type="scientific">Parastrongyloides trichosuri</name>
    <name type="common">Possum-specific nematode worm</name>
    <dbReference type="NCBI Taxonomy" id="131310"/>
    <lineage>
        <taxon>Eukaryota</taxon>
        <taxon>Metazoa</taxon>
        <taxon>Ecdysozoa</taxon>
        <taxon>Nematoda</taxon>
        <taxon>Chromadorea</taxon>
        <taxon>Rhabditida</taxon>
        <taxon>Tylenchina</taxon>
        <taxon>Panagrolaimomorpha</taxon>
        <taxon>Strongyloidoidea</taxon>
        <taxon>Strongyloididae</taxon>
        <taxon>Parastrongyloides</taxon>
    </lineage>
</organism>
<dbReference type="AlphaFoldDB" id="A0A0N4Z8G6"/>
<accession>A0A0N4Z8G6</accession>
<evidence type="ECO:0000313" key="3">
    <source>
        <dbReference type="WBParaSite" id="PTRK_0000356400.1"/>
    </source>
</evidence>
<feature type="signal peptide" evidence="1">
    <location>
        <begin position="1"/>
        <end position="21"/>
    </location>
</feature>
<keyword evidence="1" id="KW-0732">Signal</keyword>
<dbReference type="Gene3D" id="2.60.40.3330">
    <property type="match status" value="1"/>
</dbReference>
<dbReference type="WBParaSite" id="PTRK_0000356400.1">
    <property type="protein sequence ID" value="PTRK_0000356400.1"/>
    <property type="gene ID" value="PTRK_0000356400"/>
</dbReference>
<evidence type="ECO:0000256" key="1">
    <source>
        <dbReference type="SAM" id="SignalP"/>
    </source>
</evidence>